<reference evidence="1" key="1">
    <citation type="journal article" date="2020" name="Stud. Mycol.">
        <title>101 Dothideomycetes genomes: a test case for predicting lifestyles and emergence of pathogens.</title>
        <authorList>
            <person name="Haridas S."/>
            <person name="Albert R."/>
            <person name="Binder M."/>
            <person name="Bloem J."/>
            <person name="Labutti K."/>
            <person name="Salamov A."/>
            <person name="Andreopoulos B."/>
            <person name="Baker S."/>
            <person name="Barry K."/>
            <person name="Bills G."/>
            <person name="Bluhm B."/>
            <person name="Cannon C."/>
            <person name="Castanera R."/>
            <person name="Culley D."/>
            <person name="Daum C."/>
            <person name="Ezra D."/>
            <person name="Gonzalez J."/>
            <person name="Henrissat B."/>
            <person name="Kuo A."/>
            <person name="Liang C."/>
            <person name="Lipzen A."/>
            <person name="Lutzoni F."/>
            <person name="Magnuson J."/>
            <person name="Mondo S."/>
            <person name="Nolan M."/>
            <person name="Ohm R."/>
            <person name="Pangilinan J."/>
            <person name="Park H.-J."/>
            <person name="Ramirez L."/>
            <person name="Alfaro M."/>
            <person name="Sun H."/>
            <person name="Tritt A."/>
            <person name="Yoshinaga Y."/>
            <person name="Zwiers L.-H."/>
            <person name="Turgeon B."/>
            <person name="Goodwin S."/>
            <person name="Spatafora J."/>
            <person name="Crous P."/>
            <person name="Grigoriev I."/>
        </authorList>
    </citation>
    <scope>NUCLEOTIDE SEQUENCE</scope>
    <source>
        <strain evidence="1">CBS 175.79</strain>
    </source>
</reference>
<evidence type="ECO:0000313" key="1">
    <source>
        <dbReference type="EMBL" id="KAF2014448.1"/>
    </source>
</evidence>
<dbReference type="EMBL" id="ML978070">
    <property type="protein sequence ID" value="KAF2014448.1"/>
    <property type="molecule type" value="Genomic_DNA"/>
</dbReference>
<accession>A0A6A5XMH7</accession>
<sequence length="206" mass="23487">MPRSRRARRCKALEPTPRFSILAFLRDARQPNTKPPPSYHTINKSCDTQLSLDDECRPLLLHDEENDLGFWGEPCFPPDDDSSVWSVHDVLGAVIWGAGTMIGNSIGEWYVTGVSAAKVELQPKHMAHFCLQNQNRDAPSPRTWRYIPVHWIDDCRAEVLSLEVAPEEEWKLMYSDEVLIDFDHDIDRMLVGAGDDANDSVRDRLS</sequence>
<keyword evidence="2" id="KW-1185">Reference proteome</keyword>
<proteinExistence type="predicted"/>
<dbReference type="RefSeq" id="XP_033382787.1">
    <property type="nucleotide sequence ID" value="XM_033533213.1"/>
</dbReference>
<dbReference type="Proteomes" id="UP000799778">
    <property type="component" value="Unassembled WGS sequence"/>
</dbReference>
<organism evidence="1 2">
    <name type="scientific">Aaosphaeria arxii CBS 175.79</name>
    <dbReference type="NCBI Taxonomy" id="1450172"/>
    <lineage>
        <taxon>Eukaryota</taxon>
        <taxon>Fungi</taxon>
        <taxon>Dikarya</taxon>
        <taxon>Ascomycota</taxon>
        <taxon>Pezizomycotina</taxon>
        <taxon>Dothideomycetes</taxon>
        <taxon>Pleosporomycetidae</taxon>
        <taxon>Pleosporales</taxon>
        <taxon>Pleosporales incertae sedis</taxon>
        <taxon>Aaosphaeria</taxon>
    </lineage>
</organism>
<protein>
    <submittedName>
        <fullName evidence="1">Uncharacterized protein</fullName>
    </submittedName>
</protein>
<evidence type="ECO:0000313" key="2">
    <source>
        <dbReference type="Proteomes" id="UP000799778"/>
    </source>
</evidence>
<gene>
    <name evidence="1" type="ORF">BU24DRAFT_481910</name>
</gene>
<dbReference type="GeneID" id="54290610"/>
<dbReference type="AlphaFoldDB" id="A0A6A5XMH7"/>
<dbReference type="OrthoDB" id="3683032at2759"/>
<name>A0A6A5XMH7_9PLEO</name>